<gene>
    <name evidence="3" type="ORF">GGR91_002256</name>
</gene>
<dbReference type="EMBL" id="JACIEA010000004">
    <property type="protein sequence ID" value="MBB3943987.1"/>
    <property type="molecule type" value="Genomic_DNA"/>
</dbReference>
<proteinExistence type="predicted"/>
<dbReference type="Gene3D" id="1.10.260.40">
    <property type="entry name" value="lambda repressor-like DNA-binding domains"/>
    <property type="match status" value="1"/>
</dbReference>
<accession>A0A840B4A4</accession>
<dbReference type="GO" id="GO:0003677">
    <property type="term" value="F:DNA binding"/>
    <property type="evidence" value="ECO:0007669"/>
    <property type="project" value="InterPro"/>
</dbReference>
<keyword evidence="4" id="KW-1185">Reference proteome</keyword>
<dbReference type="InterPro" id="IPR001387">
    <property type="entry name" value="Cro/C1-type_HTH"/>
</dbReference>
<dbReference type="InterPro" id="IPR010982">
    <property type="entry name" value="Lambda_DNA-bd_dom_sf"/>
</dbReference>
<sequence length="83" mass="8626">MLVSSQIRAARHAVGWSAENLAIQSGVARRTIVSIEQENGVPSANASTLTKIQSALEAAGIEFIGTPDDGPGIRVRPPPPASH</sequence>
<evidence type="ECO:0000313" key="4">
    <source>
        <dbReference type="Proteomes" id="UP000581447"/>
    </source>
</evidence>
<protein>
    <submittedName>
        <fullName evidence="3">Transcriptional regulator with XRE-family HTH domain</fullName>
    </submittedName>
</protein>
<feature type="domain" description="HTH cro/C1-type" evidence="2">
    <location>
        <begin position="7"/>
        <end position="63"/>
    </location>
</feature>
<name>A0A840B4A4_9SPHN</name>
<evidence type="ECO:0000313" key="3">
    <source>
        <dbReference type="EMBL" id="MBB3943987.1"/>
    </source>
</evidence>
<evidence type="ECO:0000256" key="1">
    <source>
        <dbReference type="SAM" id="MobiDB-lite"/>
    </source>
</evidence>
<dbReference type="SUPFAM" id="SSF47413">
    <property type="entry name" value="lambda repressor-like DNA-binding domains"/>
    <property type="match status" value="1"/>
</dbReference>
<organism evidence="3 4">
    <name type="scientific">Sphingorhabdus rigui</name>
    <dbReference type="NCBI Taxonomy" id="1282858"/>
    <lineage>
        <taxon>Bacteria</taxon>
        <taxon>Pseudomonadati</taxon>
        <taxon>Pseudomonadota</taxon>
        <taxon>Alphaproteobacteria</taxon>
        <taxon>Sphingomonadales</taxon>
        <taxon>Sphingomonadaceae</taxon>
        <taxon>Sphingorhabdus</taxon>
    </lineage>
</organism>
<comment type="caution">
    <text evidence="3">The sequence shown here is derived from an EMBL/GenBank/DDBJ whole genome shotgun (WGS) entry which is preliminary data.</text>
</comment>
<feature type="region of interest" description="Disordered" evidence="1">
    <location>
        <begin position="63"/>
        <end position="83"/>
    </location>
</feature>
<dbReference type="CDD" id="cd00093">
    <property type="entry name" value="HTH_XRE"/>
    <property type="match status" value="1"/>
</dbReference>
<reference evidence="3 4" key="1">
    <citation type="submission" date="2020-08" db="EMBL/GenBank/DDBJ databases">
        <title>Genomic Encyclopedia of Type Strains, Phase IV (KMG-IV): sequencing the most valuable type-strain genomes for metagenomic binning, comparative biology and taxonomic classification.</title>
        <authorList>
            <person name="Goeker M."/>
        </authorList>
    </citation>
    <scope>NUCLEOTIDE SEQUENCE [LARGE SCALE GENOMIC DNA]</scope>
    <source>
        <strain evidence="3 4">DSM 29050</strain>
    </source>
</reference>
<evidence type="ECO:0000259" key="2">
    <source>
        <dbReference type="PROSITE" id="PS50943"/>
    </source>
</evidence>
<dbReference type="AlphaFoldDB" id="A0A840B4A4"/>
<dbReference type="Proteomes" id="UP000581447">
    <property type="component" value="Unassembled WGS sequence"/>
</dbReference>
<dbReference type="PROSITE" id="PS50943">
    <property type="entry name" value="HTH_CROC1"/>
    <property type="match status" value="1"/>
</dbReference>